<keyword evidence="4" id="KW-1185">Reference proteome</keyword>
<dbReference type="GO" id="GO:0009035">
    <property type="term" value="F:type I site-specific deoxyribonuclease activity"/>
    <property type="evidence" value="ECO:0007669"/>
    <property type="project" value="UniProtKB-EC"/>
</dbReference>
<dbReference type="InterPro" id="IPR040980">
    <property type="entry name" value="SWI2_SNF2"/>
</dbReference>
<protein>
    <recommendedName>
        <fullName evidence="2">Helicase ATP-binding domain-containing protein</fullName>
    </recommendedName>
</protein>
<dbReference type="eggNOG" id="COG0610">
    <property type="taxonomic scope" value="Bacteria"/>
</dbReference>
<dbReference type="Proteomes" id="UP000005835">
    <property type="component" value="Unassembled WGS sequence"/>
</dbReference>
<dbReference type="Gene3D" id="3.40.50.300">
    <property type="entry name" value="P-loop containing nucleotide triphosphate hydrolases"/>
    <property type="match status" value="2"/>
</dbReference>
<dbReference type="SUPFAM" id="SSF52540">
    <property type="entry name" value="P-loop containing nucleoside triphosphate hydrolases"/>
    <property type="match status" value="2"/>
</dbReference>
<dbReference type="GO" id="GO:0005524">
    <property type="term" value="F:ATP binding"/>
    <property type="evidence" value="ECO:0007669"/>
    <property type="project" value="UniProtKB-KW"/>
</dbReference>
<dbReference type="InterPro" id="IPR027417">
    <property type="entry name" value="P-loop_NTPase"/>
</dbReference>
<dbReference type="GO" id="GO:0009307">
    <property type="term" value="P:DNA restriction-modification system"/>
    <property type="evidence" value="ECO:0007669"/>
    <property type="project" value="UniProtKB-KW"/>
</dbReference>
<comment type="caution">
    <text evidence="3">The sequence shown here is derived from an EMBL/GenBank/DDBJ whole genome shotgun (WGS) entry which is preliminary data.</text>
</comment>
<proteinExistence type="predicted"/>
<feature type="domain" description="Helicase ATP-binding" evidence="2">
    <location>
        <begin position="302"/>
        <end position="486"/>
    </location>
</feature>
<accession>K1JRH6</accession>
<dbReference type="PANTHER" id="PTHR42927">
    <property type="entry name" value="HELICASE SUPERFAMILY 1 AND 2 DOMAIN-CONTAINING PROTEIN"/>
    <property type="match status" value="1"/>
</dbReference>
<reference evidence="3 4" key="1">
    <citation type="submission" date="2012-05" db="EMBL/GenBank/DDBJ databases">
        <title>The Genome Sequence of Sutterella wadsworthensis 2_1_59BFAA.</title>
        <authorList>
            <consortium name="The Broad Institute Genome Sequencing Platform"/>
            <person name="Earl A."/>
            <person name="Ward D."/>
            <person name="Feldgarden M."/>
            <person name="Gevers D."/>
            <person name="Daigneault M."/>
            <person name="Strauss J."/>
            <person name="Allen-Vercoe E."/>
            <person name="Walker B."/>
            <person name="Young S.K."/>
            <person name="Zeng Q."/>
            <person name="Gargeya S."/>
            <person name="Fitzgerald M."/>
            <person name="Haas B."/>
            <person name="Abouelleil A."/>
            <person name="Alvarado L."/>
            <person name="Arachchi H.M."/>
            <person name="Berlin A.M."/>
            <person name="Chapman S.B."/>
            <person name="Goldberg J."/>
            <person name="Griggs A."/>
            <person name="Gujja S."/>
            <person name="Hansen M."/>
            <person name="Howarth C."/>
            <person name="Imamovic A."/>
            <person name="Larimer J."/>
            <person name="McCowen C."/>
            <person name="Montmayeur A."/>
            <person name="Murphy C."/>
            <person name="Neiman D."/>
            <person name="Pearson M."/>
            <person name="Priest M."/>
            <person name="Roberts A."/>
            <person name="Saif S."/>
            <person name="Shea T."/>
            <person name="Sisk P."/>
            <person name="Sykes S."/>
            <person name="Wortman J."/>
            <person name="Nusbaum C."/>
            <person name="Birren B."/>
        </authorList>
    </citation>
    <scope>NUCLEOTIDE SEQUENCE [LARGE SCALE GENOMIC DNA]</scope>
    <source>
        <strain evidence="3 4">2_1_59BFAA</strain>
    </source>
</reference>
<evidence type="ECO:0000256" key="1">
    <source>
        <dbReference type="SAM" id="MobiDB-lite"/>
    </source>
</evidence>
<dbReference type="Pfam" id="PF22679">
    <property type="entry name" value="T1R_D3-like"/>
    <property type="match status" value="1"/>
</dbReference>
<sequence length="1085" mass="122786">MISNADHKEKAFENAIVQGFVRQGWQHSSNDSGFDPKTGLYAPDLFAWMDATYRDEFEQFKQTNAKWQETFLSRIEQCLIQKGTLRTLQDAVGITGMPFFKLSEKEPENLENHAVVERYGHNILRVMQQVHFRVETTESIDLVFFINGIPVATAEVKTNFTQDINDAVEEYRRNRHPKLHKTGSYSALLKPGRGAIVHFAISETDIQMTTKLEGETTRFLPFNMGNDGHAGNPSATVDNPYPVSYFWEVVGRPKTWLRLFHSFVFTEAHRVQTQFGNWKTDNRLIFPRYHQLRAVTKIVDDAIEYGVGRNYLIEHSPGSGKTKTITWTAFRLTEIREPNGKAVFDTILIITDRTNLNDQLLAAVNGFNRTPGLVQGIDRKAGTSKTASLQKALEKGVRIVVVTIQTFPFAMEQIILNEKLRDRSFAVIIDEAHNSQSSTSSSKLNAALGLAGKQTTNQSLDDFIETIQKSHKRPANVSFLGFTATPRHQTMMLFGRTEDGSPVNLTCPGEEKVVSFDLYSMRQAIEEGFIIDVLKGYTPYEEAWKLEHSNPKNPLVNERDAKRSIAKWKNLHPTNVSQKTDFIINHFVRNVAGLLNGQAKAMIVTSSRAAVVRYKMAFDKYFETHPDLNKVPALRLGVPIAAFSGDVQGTDVIHEADREQGFTLIDPEAVFNEENLNPEIRGALEEAFDKEEYRLMIVANKFQTGFDQPKLCAMYIDKALGSEIEIVQTYSRLNRIYPAKDAVFIVDFVNQPKDVQKAFKKYDAGATVNEIQNSDVIFSLRESVLAASVFTEADVTDFKASYYFSKLRTLVENKKSKDDHAVLNRIFEPLATNFNLQLRECYEGCSLLTAQLEKDEESGNEARIAATREALEEQTTDLNLLENFRKTLNKTVSTYNYLAQMVDYNNPDLEVFVAFCSLLSKYLKHAPKEEIDLSGVLLTNYTIRQLPKDTPEEAEKDATPLKPIRDTPHDPHPEMPEHLKTILEKISNFAGDIIGSEDAVRYCCSITKKMQENDQVMVQVLNNDSESARKGLLEPAVHGAVIDLFDQYKKLTQAVMLDNHKKDELVDIVLSLLKTKTTETQLRGA</sequence>
<feature type="region of interest" description="Disordered" evidence="1">
    <location>
        <begin position="947"/>
        <end position="973"/>
    </location>
</feature>
<dbReference type="Pfam" id="PF18766">
    <property type="entry name" value="SWI2_SNF2"/>
    <property type="match status" value="1"/>
</dbReference>
<dbReference type="OrthoDB" id="9758243at2"/>
<gene>
    <name evidence="3" type="ORF">HMPREF9465_02088</name>
</gene>
<dbReference type="Gene3D" id="3.90.1570.50">
    <property type="match status" value="1"/>
</dbReference>
<organism evidence="3 4">
    <name type="scientific">Sutterella wadsworthensis 2_1_59BFAA</name>
    <dbReference type="NCBI Taxonomy" id="742823"/>
    <lineage>
        <taxon>Bacteria</taxon>
        <taxon>Pseudomonadati</taxon>
        <taxon>Pseudomonadota</taxon>
        <taxon>Betaproteobacteria</taxon>
        <taxon>Burkholderiales</taxon>
        <taxon>Sutterellaceae</taxon>
        <taxon>Sutterella</taxon>
    </lineage>
</organism>
<dbReference type="SMART" id="SM00487">
    <property type="entry name" value="DEXDc"/>
    <property type="match status" value="1"/>
</dbReference>
<dbReference type="RefSeq" id="WP_005436841.1">
    <property type="nucleotide sequence ID" value="NZ_JH815520.1"/>
</dbReference>
<dbReference type="GO" id="GO:0003677">
    <property type="term" value="F:DNA binding"/>
    <property type="evidence" value="ECO:0007669"/>
    <property type="project" value="UniProtKB-KW"/>
</dbReference>
<evidence type="ECO:0000259" key="2">
    <source>
        <dbReference type="PROSITE" id="PS51192"/>
    </source>
</evidence>
<dbReference type="AlphaFoldDB" id="K1JRH6"/>
<dbReference type="PANTHER" id="PTHR42927:SF1">
    <property type="entry name" value="HELICASE SUPERFAMILY 1 AND 2 DOMAIN-CONTAINING PROTEIN"/>
    <property type="match status" value="1"/>
</dbReference>
<dbReference type="InterPro" id="IPR014001">
    <property type="entry name" value="Helicase_ATP-bd"/>
</dbReference>
<name>K1JRH6_9BURK</name>
<dbReference type="EMBL" id="ADMG01000047">
    <property type="protein sequence ID" value="EKB30262.1"/>
    <property type="molecule type" value="Genomic_DNA"/>
</dbReference>
<dbReference type="InterPro" id="IPR007409">
    <property type="entry name" value="Restrct_endonuc_type1_HsdR_N"/>
</dbReference>
<dbReference type="STRING" id="742823.HMPREF9465_02088"/>
<evidence type="ECO:0000313" key="4">
    <source>
        <dbReference type="Proteomes" id="UP000005835"/>
    </source>
</evidence>
<dbReference type="InterPro" id="IPR055180">
    <property type="entry name" value="HsdR_RecA-like_helicase_dom_2"/>
</dbReference>
<dbReference type="PROSITE" id="PS51192">
    <property type="entry name" value="HELICASE_ATP_BIND_1"/>
    <property type="match status" value="1"/>
</dbReference>
<dbReference type="HOGENOM" id="CLU_010804_0_0_4"/>
<evidence type="ECO:0000313" key="3">
    <source>
        <dbReference type="EMBL" id="EKB30262.1"/>
    </source>
</evidence>
<dbReference type="Pfam" id="PF04313">
    <property type="entry name" value="HSDR_N"/>
    <property type="match status" value="1"/>
</dbReference>
<dbReference type="PATRIC" id="fig|742823.3.peg.2094"/>